<evidence type="ECO:0000313" key="2">
    <source>
        <dbReference type="Proteomes" id="UP000708208"/>
    </source>
</evidence>
<dbReference type="AlphaFoldDB" id="A0A8J2K414"/>
<proteinExistence type="predicted"/>
<reference evidence="1" key="1">
    <citation type="submission" date="2021-06" db="EMBL/GenBank/DDBJ databases">
        <authorList>
            <person name="Hodson N. C."/>
            <person name="Mongue J. A."/>
            <person name="Jaron S. K."/>
        </authorList>
    </citation>
    <scope>NUCLEOTIDE SEQUENCE</scope>
</reference>
<feature type="non-terminal residue" evidence="1">
    <location>
        <position position="94"/>
    </location>
</feature>
<dbReference type="EMBL" id="CAJVCH010232279">
    <property type="protein sequence ID" value="CAG7732480.1"/>
    <property type="molecule type" value="Genomic_DNA"/>
</dbReference>
<gene>
    <name evidence="1" type="ORF">AFUS01_LOCUS20997</name>
</gene>
<accession>A0A8J2K414</accession>
<sequence>RTHLGSSNSGSVLLLIQDKLQNRVLRSFHRETDICDLKGHIHNFSHENVAPGTLDRVPIGSDVMEFGKPDSGPRSITYVNVHRRACYTFSRGGP</sequence>
<feature type="non-terminal residue" evidence="1">
    <location>
        <position position="1"/>
    </location>
</feature>
<keyword evidence="2" id="KW-1185">Reference proteome</keyword>
<protein>
    <submittedName>
        <fullName evidence="1">Uncharacterized protein</fullName>
    </submittedName>
</protein>
<name>A0A8J2K414_9HEXA</name>
<comment type="caution">
    <text evidence="1">The sequence shown here is derived from an EMBL/GenBank/DDBJ whole genome shotgun (WGS) entry which is preliminary data.</text>
</comment>
<dbReference type="Proteomes" id="UP000708208">
    <property type="component" value="Unassembled WGS sequence"/>
</dbReference>
<evidence type="ECO:0000313" key="1">
    <source>
        <dbReference type="EMBL" id="CAG7732480.1"/>
    </source>
</evidence>
<organism evidence="1 2">
    <name type="scientific">Allacma fusca</name>
    <dbReference type="NCBI Taxonomy" id="39272"/>
    <lineage>
        <taxon>Eukaryota</taxon>
        <taxon>Metazoa</taxon>
        <taxon>Ecdysozoa</taxon>
        <taxon>Arthropoda</taxon>
        <taxon>Hexapoda</taxon>
        <taxon>Collembola</taxon>
        <taxon>Symphypleona</taxon>
        <taxon>Sminthuridae</taxon>
        <taxon>Allacma</taxon>
    </lineage>
</organism>